<dbReference type="Pfam" id="PF04896">
    <property type="entry name" value="AmoC"/>
    <property type="match status" value="1"/>
</dbReference>
<dbReference type="AlphaFoldDB" id="A0A2T5I7Q8"/>
<gene>
    <name evidence="2" type="ORF">C8R28_104420</name>
</gene>
<evidence type="ECO:0000313" key="3">
    <source>
        <dbReference type="Proteomes" id="UP000244110"/>
    </source>
</evidence>
<dbReference type="InterPro" id="IPR023349">
    <property type="entry name" value="NH3_CH4_mOase_C_sf"/>
</dbReference>
<comment type="caution">
    <text evidence="2">The sequence shown here is derived from an EMBL/GenBank/DDBJ whole genome shotgun (WGS) entry which is preliminary data.</text>
</comment>
<dbReference type="EMBL" id="QAOL01000044">
    <property type="protein sequence ID" value="PTQ79865.1"/>
    <property type="molecule type" value="Genomic_DNA"/>
</dbReference>
<name>A0A2T5I7Q8_9PROT</name>
<reference evidence="2 3" key="1">
    <citation type="submission" date="2018-04" db="EMBL/GenBank/DDBJ databases">
        <title>Active sludge and wastewater microbial communities from Klosterneuburg, Austria.</title>
        <authorList>
            <person name="Wagner M."/>
        </authorList>
    </citation>
    <scope>NUCLEOTIDE SEQUENCE [LARGE SCALE GENOMIC DNA]</scope>
    <source>
        <strain evidence="2 3">Nm4</strain>
    </source>
</reference>
<keyword evidence="1" id="KW-0472">Membrane</keyword>
<keyword evidence="2" id="KW-0560">Oxidoreductase</keyword>
<dbReference type="RefSeq" id="WP_219908998.1">
    <property type="nucleotide sequence ID" value="NZ_QAOL01000044.1"/>
</dbReference>
<dbReference type="Proteomes" id="UP000244110">
    <property type="component" value="Unassembled WGS sequence"/>
</dbReference>
<dbReference type="InterPro" id="IPR006980">
    <property type="entry name" value="NH3_CH4_mOase_C"/>
</dbReference>
<accession>A0A2T5I7Q8</accession>
<evidence type="ECO:0000313" key="2">
    <source>
        <dbReference type="EMBL" id="PTQ79865.1"/>
    </source>
</evidence>
<protein>
    <submittedName>
        <fullName evidence="2">Ammonia monooxygenase/methane monooxygenase subunit C</fullName>
    </submittedName>
</protein>
<keyword evidence="1" id="KW-0812">Transmembrane</keyword>
<evidence type="ECO:0000256" key="1">
    <source>
        <dbReference type="SAM" id="Phobius"/>
    </source>
</evidence>
<proteinExistence type="predicted"/>
<feature type="non-terminal residue" evidence="2">
    <location>
        <position position="1"/>
    </location>
</feature>
<keyword evidence="2" id="KW-0503">Monooxygenase</keyword>
<dbReference type="Gene3D" id="1.20.1050.50">
    <property type="entry name" value="Particulate methane monooxygenase subunit c2. Chain: C"/>
    <property type="match status" value="1"/>
</dbReference>
<dbReference type="GO" id="GO:0004497">
    <property type="term" value="F:monooxygenase activity"/>
    <property type="evidence" value="ECO:0007669"/>
    <property type="project" value="UniProtKB-KW"/>
</dbReference>
<feature type="transmembrane region" description="Helical" evidence="1">
    <location>
        <begin position="14"/>
        <end position="33"/>
    </location>
</feature>
<keyword evidence="1" id="KW-1133">Transmembrane helix</keyword>
<sequence>HAFWFMEELFSAPLHWGFVILGWAGLFSGGIAAQIITRYSNLTDVTWNNASREILNNRIVP</sequence>
<organism evidence="2 3">
    <name type="scientific">Nitrosomonas ureae</name>
    <dbReference type="NCBI Taxonomy" id="44577"/>
    <lineage>
        <taxon>Bacteria</taxon>
        <taxon>Pseudomonadati</taxon>
        <taxon>Pseudomonadota</taxon>
        <taxon>Betaproteobacteria</taxon>
        <taxon>Nitrosomonadales</taxon>
        <taxon>Nitrosomonadaceae</taxon>
        <taxon>Nitrosomonas</taxon>
    </lineage>
</organism>